<name>A0A1D8NKR6_YARLL</name>
<reference evidence="1 2" key="1">
    <citation type="journal article" date="2016" name="PLoS ONE">
        <title>Sequence Assembly of Yarrowia lipolytica Strain W29/CLIB89 Shows Transposable Element Diversity.</title>
        <authorList>
            <person name="Magnan C."/>
            <person name="Yu J."/>
            <person name="Chang I."/>
            <person name="Jahn E."/>
            <person name="Kanomata Y."/>
            <person name="Wu J."/>
            <person name="Zeller M."/>
            <person name="Oakes M."/>
            <person name="Baldi P."/>
            <person name="Sandmeyer S."/>
        </authorList>
    </citation>
    <scope>NUCLEOTIDE SEQUENCE [LARGE SCALE GENOMIC DNA]</scope>
    <source>
        <strain evidence="2">CLIB89(W29)</strain>
    </source>
</reference>
<accession>A0A1D8NKR6</accession>
<protein>
    <submittedName>
        <fullName evidence="1">Uncharacterized protein</fullName>
    </submittedName>
</protein>
<evidence type="ECO:0000313" key="2">
    <source>
        <dbReference type="Proteomes" id="UP000182444"/>
    </source>
</evidence>
<sequence length="195" mass="21346">MSTTFVRAVSVSVVLHWCILQRYQLESKIHSEMNVSVRYWPPQLMHLTHPLDCCPCVLTSSHNVHLAVLLCAFSPACTSFISSVLGTVLLHLSVSSGVIGPTRLSGGLELLFLAGQIQNPHVHSHLYSPSTIADAQECLHDNVDVYPNVRQPALAIGLHSATVRLFVSLYFFPVRISILCISSSLGHVTSPTTTY</sequence>
<proteinExistence type="predicted"/>
<dbReference type="GeneID" id="94583770"/>
<evidence type="ECO:0000313" key="1">
    <source>
        <dbReference type="EMBL" id="AOW06237.1"/>
    </source>
</evidence>
<dbReference type="RefSeq" id="XP_068139269.1">
    <property type="nucleotide sequence ID" value="XM_068283168.1"/>
</dbReference>
<organism evidence="1 2">
    <name type="scientific">Yarrowia lipolytica</name>
    <name type="common">Candida lipolytica</name>
    <dbReference type="NCBI Taxonomy" id="4952"/>
    <lineage>
        <taxon>Eukaryota</taxon>
        <taxon>Fungi</taxon>
        <taxon>Dikarya</taxon>
        <taxon>Ascomycota</taxon>
        <taxon>Saccharomycotina</taxon>
        <taxon>Dipodascomycetes</taxon>
        <taxon>Dipodascales</taxon>
        <taxon>Dipodascales incertae sedis</taxon>
        <taxon>Yarrowia</taxon>
    </lineage>
</organism>
<gene>
    <name evidence="1" type="ORF">YALI1_E37142g</name>
</gene>
<dbReference type="Proteomes" id="UP000182444">
    <property type="component" value="Chromosome 1E"/>
</dbReference>
<dbReference type="EMBL" id="CP017557">
    <property type="protein sequence ID" value="AOW06237.1"/>
    <property type="molecule type" value="Genomic_DNA"/>
</dbReference>
<dbReference type="VEuPathDB" id="FungiDB:YALI1_E37142g"/>
<dbReference type="AlphaFoldDB" id="A0A1D8NKR6"/>